<dbReference type="KEGG" id="saf:SULAZ_1432"/>
<dbReference type="EMBL" id="CP001229">
    <property type="protein sequence ID" value="ACN98783.1"/>
    <property type="molecule type" value="Genomic_DNA"/>
</dbReference>
<dbReference type="OrthoDB" id="13363at2"/>
<gene>
    <name evidence="1" type="ordered locus">SULAZ_1432</name>
</gene>
<reference evidence="1 2" key="1">
    <citation type="journal article" date="2009" name="J. Bacteriol.">
        <title>Complete and draft genome sequences of six members of the Aquificales.</title>
        <authorList>
            <person name="Reysenbach A.L."/>
            <person name="Hamamura N."/>
            <person name="Podar M."/>
            <person name="Griffiths E."/>
            <person name="Ferreira S."/>
            <person name="Hochstein R."/>
            <person name="Heidelberg J."/>
            <person name="Johnson J."/>
            <person name="Mead D."/>
            <person name="Pohorille A."/>
            <person name="Sarmiento M."/>
            <person name="Schweighofer K."/>
            <person name="Seshadri R."/>
            <person name="Voytek M.A."/>
        </authorList>
    </citation>
    <scope>NUCLEOTIDE SEQUENCE [LARGE SCALE GENOMIC DNA]</scope>
    <source>
        <strain evidence="2">Az-Fu1 / DSM 15241 / OCM 825</strain>
    </source>
</reference>
<proteinExistence type="predicted"/>
<protein>
    <submittedName>
        <fullName evidence="1">Putative lipoprotein</fullName>
    </submittedName>
</protein>
<keyword evidence="2" id="KW-1185">Reference proteome</keyword>
<sequence length="160" mass="18314">MEKLLTLLLTFVLAGCTVKDYNTYKPKEKKVICFKDLVVNTPEPTLKDILYKNISDGVLQSGNKLECGEKTNYNLYITLNSVRFYTIGYSPSQRANVYAVEMNINVKLEDLKGNILKDKTIREKTQYVGTGLRSDFEKRYAFEELGKLIKVRVLSILSEP</sequence>
<dbReference type="RefSeq" id="WP_012674104.1">
    <property type="nucleotide sequence ID" value="NC_012438.1"/>
</dbReference>
<dbReference type="AlphaFoldDB" id="C1DWB2"/>
<dbReference type="STRING" id="204536.SULAZ_1432"/>
<accession>C1DWB2</accession>
<name>C1DWB2_SULAA</name>
<evidence type="ECO:0000313" key="2">
    <source>
        <dbReference type="Proteomes" id="UP000001369"/>
    </source>
</evidence>
<dbReference type="PROSITE" id="PS51257">
    <property type="entry name" value="PROKAR_LIPOPROTEIN"/>
    <property type="match status" value="1"/>
</dbReference>
<dbReference type="HOGENOM" id="CLU_1693836_0_0_0"/>
<organism evidence="1 2">
    <name type="scientific">Sulfurihydrogenibium azorense (strain DSM 15241 / OCM 825 / Az-Fu1)</name>
    <dbReference type="NCBI Taxonomy" id="204536"/>
    <lineage>
        <taxon>Bacteria</taxon>
        <taxon>Pseudomonadati</taxon>
        <taxon>Aquificota</taxon>
        <taxon>Aquificia</taxon>
        <taxon>Aquificales</taxon>
        <taxon>Hydrogenothermaceae</taxon>
        <taxon>Sulfurihydrogenibium</taxon>
    </lineage>
</organism>
<evidence type="ECO:0000313" key="1">
    <source>
        <dbReference type="EMBL" id="ACN98783.1"/>
    </source>
</evidence>
<keyword evidence="1" id="KW-0449">Lipoprotein</keyword>
<dbReference type="Proteomes" id="UP000001369">
    <property type="component" value="Chromosome"/>
</dbReference>